<accession>A0AAV0YSD7</accession>
<evidence type="ECO:0000313" key="1">
    <source>
        <dbReference type="EMBL" id="CAI8587613.1"/>
    </source>
</evidence>
<dbReference type="GO" id="GO:0031146">
    <property type="term" value="P:SCF-dependent proteasomal ubiquitin-dependent protein catabolic process"/>
    <property type="evidence" value="ECO:0007669"/>
    <property type="project" value="TreeGrafter"/>
</dbReference>
<organism evidence="1 2">
    <name type="scientific">Vicia faba</name>
    <name type="common">Broad bean</name>
    <name type="synonym">Faba vulgaris</name>
    <dbReference type="NCBI Taxonomy" id="3906"/>
    <lineage>
        <taxon>Eukaryota</taxon>
        <taxon>Viridiplantae</taxon>
        <taxon>Streptophyta</taxon>
        <taxon>Embryophyta</taxon>
        <taxon>Tracheophyta</taxon>
        <taxon>Spermatophyta</taxon>
        <taxon>Magnoliopsida</taxon>
        <taxon>eudicotyledons</taxon>
        <taxon>Gunneridae</taxon>
        <taxon>Pentapetalae</taxon>
        <taxon>rosids</taxon>
        <taxon>fabids</taxon>
        <taxon>Fabales</taxon>
        <taxon>Fabaceae</taxon>
        <taxon>Papilionoideae</taxon>
        <taxon>50 kb inversion clade</taxon>
        <taxon>NPAAA clade</taxon>
        <taxon>Hologalegina</taxon>
        <taxon>IRL clade</taxon>
        <taxon>Fabeae</taxon>
        <taxon>Vicia</taxon>
    </lineage>
</organism>
<evidence type="ECO:0000313" key="2">
    <source>
        <dbReference type="Proteomes" id="UP001157006"/>
    </source>
</evidence>
<dbReference type="EMBL" id="OX451736">
    <property type="protein sequence ID" value="CAI8587613.1"/>
    <property type="molecule type" value="Genomic_DNA"/>
</dbReference>
<dbReference type="AlphaFoldDB" id="A0AAV0YSD7"/>
<proteinExistence type="predicted"/>
<dbReference type="SUPFAM" id="SSF52047">
    <property type="entry name" value="RNI-like"/>
    <property type="match status" value="2"/>
</dbReference>
<gene>
    <name evidence="1" type="ORF">VFH_I307960</name>
</gene>
<reference evidence="1 2" key="1">
    <citation type="submission" date="2023-01" db="EMBL/GenBank/DDBJ databases">
        <authorList>
            <person name="Kreplak J."/>
        </authorList>
    </citation>
    <scope>NUCLEOTIDE SEQUENCE [LARGE SCALE GENOMIC DNA]</scope>
</reference>
<dbReference type="InterPro" id="IPR032675">
    <property type="entry name" value="LRR_dom_sf"/>
</dbReference>
<dbReference type="PANTHER" id="PTHR13318:SF106">
    <property type="entry name" value="F-BOX_LRR-REPEAT PROTEIN 2"/>
    <property type="match status" value="1"/>
</dbReference>
<dbReference type="InterPro" id="IPR006553">
    <property type="entry name" value="Leu-rich_rpt_Cys-con_subtyp"/>
</dbReference>
<keyword evidence="2" id="KW-1185">Reference proteome</keyword>
<dbReference type="SMART" id="SM00367">
    <property type="entry name" value="LRR_CC"/>
    <property type="match status" value="9"/>
</dbReference>
<dbReference type="Gene3D" id="3.80.10.10">
    <property type="entry name" value="Ribonuclease Inhibitor"/>
    <property type="match status" value="5"/>
</dbReference>
<name>A0AAV0YSD7_VICFA</name>
<sequence length="591" mass="67280">MESKRSKIREDAKYSYLPDECWENVLKFMIGDGDDYDDKRNLKSISVVSKQLFSITNCIRSSLTIYDPTTPFLSRLFHRFTNLTSLDLTHFHGDLDALLHQISLFPFNHLLSLNISHKPTIPASGLLAFSQNITTLTSLICSDIDSFKSTHLFLIAQCFPLLEQLELDLTENLVYDDDGDSCERFFHGIEALSLSLSKLRKLNLSGHYYIDDKSIFHLFKNCKLLEDLTVRQSCDITEQGVVYAIREKPTTLRYLSLPVLIIPQIIDSLCTLKALTNIDLSFCSISDQLLTSIAIQGLPLNRFSIRQCDGYTYAGLFTLLSNCHSIQHLDLFVVSFLNDRHLIELSSYLVALVSLSLRCCYMLTHSPLFTLVRKCPSLTHIKMEYIGANSVLNYYDDYLIDFGLYPQLKSLYLPNNSWLIDQIIIMFVSAFPNLQLLDLKSCKNISLQAIVQVLKRCRKISHLDLSFCNLTSGLNLLEMNFQVPHLKMLNLTSSQVDDATLHVISKNCSGLLQLLLINCSRCTHKGVKHVVENCTQLREINLNNCLNVHTNVAASMLFSSPSLRKITAPPHIHFTETERKLLRLRQGCIVF</sequence>
<protein>
    <submittedName>
        <fullName evidence="1">Uncharacterized protein</fullName>
    </submittedName>
</protein>
<dbReference type="PANTHER" id="PTHR13318">
    <property type="entry name" value="PARTNER OF PAIRED, ISOFORM B-RELATED"/>
    <property type="match status" value="1"/>
</dbReference>
<dbReference type="GO" id="GO:0019005">
    <property type="term" value="C:SCF ubiquitin ligase complex"/>
    <property type="evidence" value="ECO:0007669"/>
    <property type="project" value="TreeGrafter"/>
</dbReference>
<dbReference type="Proteomes" id="UP001157006">
    <property type="component" value="Chromosome 1L"/>
</dbReference>